<reference evidence="1" key="2">
    <citation type="journal article" date="2024" name="Plant">
        <title>Genomic evolution and insights into agronomic trait innovations of Sesamum species.</title>
        <authorList>
            <person name="Miao H."/>
            <person name="Wang L."/>
            <person name="Qu L."/>
            <person name="Liu H."/>
            <person name="Sun Y."/>
            <person name="Le M."/>
            <person name="Wang Q."/>
            <person name="Wei S."/>
            <person name="Zheng Y."/>
            <person name="Lin W."/>
            <person name="Duan Y."/>
            <person name="Cao H."/>
            <person name="Xiong S."/>
            <person name="Wang X."/>
            <person name="Wei L."/>
            <person name="Li C."/>
            <person name="Ma Q."/>
            <person name="Ju M."/>
            <person name="Zhao R."/>
            <person name="Li G."/>
            <person name="Mu C."/>
            <person name="Tian Q."/>
            <person name="Mei H."/>
            <person name="Zhang T."/>
            <person name="Gao T."/>
            <person name="Zhang H."/>
        </authorList>
    </citation>
    <scope>NUCLEOTIDE SEQUENCE</scope>
    <source>
        <strain evidence="1">3651</strain>
    </source>
</reference>
<evidence type="ECO:0000313" key="1">
    <source>
        <dbReference type="EMBL" id="KAK4416907.1"/>
    </source>
</evidence>
<proteinExistence type="predicted"/>
<gene>
    <name evidence="1" type="ORF">Salat_2516200</name>
</gene>
<comment type="caution">
    <text evidence="1">The sequence shown here is derived from an EMBL/GenBank/DDBJ whole genome shotgun (WGS) entry which is preliminary data.</text>
</comment>
<name>A0AAE1XSR6_9LAMI</name>
<accession>A0AAE1XSR6</accession>
<reference evidence="1" key="1">
    <citation type="submission" date="2020-06" db="EMBL/GenBank/DDBJ databases">
        <authorList>
            <person name="Li T."/>
            <person name="Hu X."/>
            <person name="Zhang T."/>
            <person name="Song X."/>
            <person name="Zhang H."/>
            <person name="Dai N."/>
            <person name="Sheng W."/>
            <person name="Hou X."/>
            <person name="Wei L."/>
        </authorList>
    </citation>
    <scope>NUCLEOTIDE SEQUENCE</scope>
    <source>
        <strain evidence="1">3651</strain>
        <tissue evidence="1">Leaf</tissue>
    </source>
</reference>
<dbReference type="AlphaFoldDB" id="A0AAE1XSR6"/>
<protein>
    <submittedName>
        <fullName evidence="1">Uncharacterized protein</fullName>
    </submittedName>
</protein>
<sequence length="112" mass="12845">MELSKAYLYGRDPEYDSLNMIFKEKFNREAWGSNPIVINISSDTGNVNIVQHNMVIDLTSNEDEVQSNIIVITSDYEDHNLPSDVGLAMFQHPSIIFDLLELRTLPIFIQKN</sequence>
<organism evidence="1 2">
    <name type="scientific">Sesamum alatum</name>
    <dbReference type="NCBI Taxonomy" id="300844"/>
    <lineage>
        <taxon>Eukaryota</taxon>
        <taxon>Viridiplantae</taxon>
        <taxon>Streptophyta</taxon>
        <taxon>Embryophyta</taxon>
        <taxon>Tracheophyta</taxon>
        <taxon>Spermatophyta</taxon>
        <taxon>Magnoliopsida</taxon>
        <taxon>eudicotyledons</taxon>
        <taxon>Gunneridae</taxon>
        <taxon>Pentapetalae</taxon>
        <taxon>asterids</taxon>
        <taxon>lamiids</taxon>
        <taxon>Lamiales</taxon>
        <taxon>Pedaliaceae</taxon>
        <taxon>Sesamum</taxon>
    </lineage>
</organism>
<dbReference type="EMBL" id="JACGWO010000010">
    <property type="protein sequence ID" value="KAK4416907.1"/>
    <property type="molecule type" value="Genomic_DNA"/>
</dbReference>
<evidence type="ECO:0000313" key="2">
    <source>
        <dbReference type="Proteomes" id="UP001293254"/>
    </source>
</evidence>
<keyword evidence="2" id="KW-1185">Reference proteome</keyword>
<dbReference type="Proteomes" id="UP001293254">
    <property type="component" value="Unassembled WGS sequence"/>
</dbReference>